<keyword evidence="5" id="KW-0540">Nuclease</keyword>
<sequence>MSEFTILRDTREHEGHGYWFEDYPVEVKETKLRTGDYAVQEPGYYGKHGTYVPPFAVERKAKGDFLNSITHERDRFERELKRADDWEAPMPVVVEAPWLDFTQGNYWRNINPNSIIGTVEKWPGYYNVDFFFKPTVSDSEKFTYEFLKWWNNRE</sequence>
<dbReference type="Gene3D" id="3.40.50.10130">
    <property type="match status" value="1"/>
</dbReference>
<dbReference type="SUPFAM" id="SSF52980">
    <property type="entry name" value="Restriction endonuclease-like"/>
    <property type="match status" value="1"/>
</dbReference>
<keyword evidence="5" id="KW-0378">Hydrolase</keyword>
<dbReference type="Pfam" id="PF02732">
    <property type="entry name" value="ERCC4"/>
    <property type="match status" value="1"/>
</dbReference>
<evidence type="ECO:0000256" key="2">
    <source>
        <dbReference type="ARBA" id="ARBA00015502"/>
    </source>
</evidence>
<name>A0A6G9RY13_9CAUD</name>
<evidence type="ECO:0000313" key="6">
    <source>
        <dbReference type="Proteomes" id="UP000501054"/>
    </source>
</evidence>
<keyword evidence="5" id="KW-0255">Endonuclease</keyword>
<gene>
    <name evidence="5" type="ORF">HrrSp1_430</name>
</gene>
<dbReference type="EMBL" id="MN901521">
    <property type="protein sequence ID" value="QIR31248.1"/>
    <property type="molecule type" value="Genomic_DNA"/>
</dbReference>
<dbReference type="GO" id="GO:0004519">
    <property type="term" value="F:endonuclease activity"/>
    <property type="evidence" value="ECO:0007669"/>
    <property type="project" value="UniProtKB-KW"/>
</dbReference>
<organism evidence="5 6">
    <name type="scientific">Halorubrum virus Serpecor1</name>
    <dbReference type="NCBI Taxonomy" id="2721757"/>
    <lineage>
        <taxon>Viruses</taxon>
        <taxon>Duplodnaviria</taxon>
        <taxon>Heunggongvirae</taxon>
        <taxon>Uroviricota</taxon>
        <taxon>Caudoviricetes</taxon>
        <taxon>Thumleimavirales</taxon>
        <taxon>Hafunaviridae</taxon>
        <taxon>Haloferacalesvirus</taxon>
        <taxon>Haloferacalesvirus serpentinense</taxon>
        <taxon>Haloferacalesvirus Serpecor1</taxon>
    </lineage>
</organism>
<reference evidence="5 6" key="1">
    <citation type="journal article" date="2020" name="Genes (Basel)">
        <title>Comparative Genomics of Two New HF1-like Haloviruses.</title>
        <authorList>
            <person name="Dyall-Smith M."/>
            <person name="Tang S.L."/>
            <person name="Russ B."/>
            <person name="Chiang P.W."/>
            <person name="Pfeiffer F."/>
        </authorList>
    </citation>
    <scope>NUCLEOTIDE SEQUENCE [LARGE SCALE GENOMIC DNA]</scope>
</reference>
<keyword evidence="6" id="KW-1185">Reference proteome</keyword>
<evidence type="ECO:0000259" key="4">
    <source>
        <dbReference type="Pfam" id="PF02732"/>
    </source>
</evidence>
<evidence type="ECO:0000256" key="1">
    <source>
        <dbReference type="ARBA" id="ARBA00008322"/>
    </source>
</evidence>
<evidence type="ECO:0000256" key="3">
    <source>
        <dbReference type="ARBA" id="ARBA00034463"/>
    </source>
</evidence>
<dbReference type="InterPro" id="IPR006166">
    <property type="entry name" value="ERCC4_domain"/>
</dbReference>
<accession>A0A6G9RY13</accession>
<feature type="domain" description="ERCC4" evidence="4">
    <location>
        <begin position="9"/>
        <end position="146"/>
    </location>
</feature>
<evidence type="ECO:0000313" key="5">
    <source>
        <dbReference type="EMBL" id="QIR31248.1"/>
    </source>
</evidence>
<dbReference type="InterPro" id="IPR011335">
    <property type="entry name" value="Restrct_endonuc-II-like"/>
</dbReference>
<dbReference type="Proteomes" id="UP000501054">
    <property type="component" value="Segment"/>
</dbReference>
<dbReference type="GO" id="GO:0003677">
    <property type="term" value="F:DNA binding"/>
    <property type="evidence" value="ECO:0007669"/>
    <property type="project" value="InterPro"/>
</dbReference>
<comment type="similarity">
    <text evidence="1">Belongs to the asfivirus EP364R family.</text>
</comment>
<proteinExistence type="inferred from homology"/>
<dbReference type="GO" id="GO:0006259">
    <property type="term" value="P:DNA metabolic process"/>
    <property type="evidence" value="ECO:0007669"/>
    <property type="project" value="UniProtKB-ARBA"/>
</dbReference>
<protein>
    <recommendedName>
        <fullName evidence="2">ERCC4 domain-containing protein EP364R</fullName>
    </recommendedName>
</protein>
<comment type="function">
    <text evidence="3">Plays a role in the inhibition of type I interferon signaling pathway. Mechanistically, specifically interacts with 2',3'-cGAMP and cleaves it via its phosphodiesterase activity. In turn, prevents 2',3'-cGAMP interaction with host ER-resident STING1 leading to inhibition of downstream signaling pathway and type I interferon production.</text>
</comment>